<keyword evidence="2 10" id="KW-0723">Serine/threonine-protein kinase</keyword>
<comment type="caution">
    <text evidence="10">The sequence shown here is derived from an EMBL/GenBank/DDBJ whole genome shotgun (WGS) entry which is preliminary data.</text>
</comment>
<evidence type="ECO:0000313" key="11">
    <source>
        <dbReference type="Proteomes" id="UP001151081"/>
    </source>
</evidence>
<dbReference type="Pfam" id="PF00069">
    <property type="entry name" value="Pkinase"/>
    <property type="match status" value="1"/>
</dbReference>
<dbReference type="PANTHER" id="PTHR43289">
    <property type="entry name" value="MITOGEN-ACTIVATED PROTEIN KINASE KINASE KINASE 20-RELATED"/>
    <property type="match status" value="1"/>
</dbReference>
<dbReference type="SMART" id="SM00220">
    <property type="entry name" value="S_TKc"/>
    <property type="match status" value="1"/>
</dbReference>
<dbReference type="Gene3D" id="1.10.510.10">
    <property type="entry name" value="Transferase(Phosphotransferase) domain 1"/>
    <property type="match status" value="1"/>
</dbReference>
<dbReference type="GO" id="GO:0004674">
    <property type="term" value="F:protein serine/threonine kinase activity"/>
    <property type="evidence" value="ECO:0007669"/>
    <property type="project" value="UniProtKB-KW"/>
</dbReference>
<keyword evidence="6 7" id="KW-0067">ATP-binding</keyword>
<keyword evidence="5 10" id="KW-0418">Kinase</keyword>
<evidence type="ECO:0000256" key="5">
    <source>
        <dbReference type="ARBA" id="ARBA00022777"/>
    </source>
</evidence>
<dbReference type="PROSITE" id="PS00107">
    <property type="entry name" value="PROTEIN_KINASE_ATP"/>
    <property type="match status" value="1"/>
</dbReference>
<dbReference type="PROSITE" id="PS00108">
    <property type="entry name" value="PROTEIN_KINASE_ST"/>
    <property type="match status" value="1"/>
</dbReference>
<gene>
    <name evidence="10" type="ORF">KEG57_27895</name>
</gene>
<feature type="region of interest" description="Disordered" evidence="8">
    <location>
        <begin position="36"/>
        <end position="106"/>
    </location>
</feature>
<evidence type="ECO:0000256" key="8">
    <source>
        <dbReference type="SAM" id="MobiDB-lite"/>
    </source>
</evidence>
<evidence type="ECO:0000256" key="7">
    <source>
        <dbReference type="PROSITE-ProRule" id="PRU10141"/>
    </source>
</evidence>
<feature type="domain" description="Protein kinase" evidence="9">
    <location>
        <begin position="114"/>
        <end position="381"/>
    </location>
</feature>
<dbReference type="PROSITE" id="PS50011">
    <property type="entry name" value="PROTEIN_KINASE_DOM"/>
    <property type="match status" value="1"/>
</dbReference>
<feature type="compositionally biased region" description="Low complexity" evidence="8">
    <location>
        <begin position="542"/>
        <end position="551"/>
    </location>
</feature>
<evidence type="ECO:0000256" key="4">
    <source>
        <dbReference type="ARBA" id="ARBA00022741"/>
    </source>
</evidence>
<feature type="binding site" evidence="7">
    <location>
        <position position="143"/>
    </location>
    <ligand>
        <name>ATP</name>
        <dbReference type="ChEBI" id="CHEBI:30616"/>
    </ligand>
</feature>
<dbReference type="InterPro" id="IPR000719">
    <property type="entry name" value="Prot_kinase_dom"/>
</dbReference>
<dbReference type="InterPro" id="IPR017441">
    <property type="entry name" value="Protein_kinase_ATP_BS"/>
</dbReference>
<dbReference type="SUPFAM" id="SSF56112">
    <property type="entry name" value="Protein kinase-like (PK-like)"/>
    <property type="match status" value="1"/>
</dbReference>
<name>A0A9X3XAP6_9BACT</name>
<evidence type="ECO:0000259" key="9">
    <source>
        <dbReference type="PROSITE" id="PS50011"/>
    </source>
</evidence>
<dbReference type="InterPro" id="IPR008271">
    <property type="entry name" value="Ser/Thr_kinase_AS"/>
</dbReference>
<reference evidence="10 11" key="1">
    <citation type="submission" date="2021-04" db="EMBL/GenBank/DDBJ databases">
        <title>Genome analysis of Polyangium sp.</title>
        <authorList>
            <person name="Li Y."/>
            <person name="Wang J."/>
        </authorList>
    </citation>
    <scope>NUCLEOTIDE SEQUENCE [LARGE SCALE GENOMIC DNA]</scope>
    <source>
        <strain evidence="10 11">SDU14</strain>
    </source>
</reference>
<dbReference type="CDD" id="cd14014">
    <property type="entry name" value="STKc_PknB_like"/>
    <property type="match status" value="1"/>
</dbReference>
<feature type="compositionally biased region" description="Polar residues" evidence="8">
    <location>
        <begin position="57"/>
        <end position="68"/>
    </location>
</feature>
<dbReference type="FunFam" id="1.10.510.10:FF:000021">
    <property type="entry name" value="Serine/threonine protein kinase"/>
    <property type="match status" value="1"/>
</dbReference>
<dbReference type="EC" id="2.7.11.1" evidence="1"/>
<dbReference type="PANTHER" id="PTHR43289:SF34">
    <property type="entry name" value="SERINE_THREONINE-PROTEIN KINASE YBDM-RELATED"/>
    <property type="match status" value="1"/>
</dbReference>
<evidence type="ECO:0000256" key="6">
    <source>
        <dbReference type="ARBA" id="ARBA00022840"/>
    </source>
</evidence>
<feature type="region of interest" description="Disordered" evidence="8">
    <location>
        <begin position="542"/>
        <end position="594"/>
    </location>
</feature>
<dbReference type="GO" id="GO:0005524">
    <property type="term" value="F:ATP binding"/>
    <property type="evidence" value="ECO:0007669"/>
    <property type="project" value="UniProtKB-UniRule"/>
</dbReference>
<dbReference type="Gene3D" id="3.30.200.20">
    <property type="entry name" value="Phosphorylase Kinase, domain 1"/>
    <property type="match status" value="1"/>
</dbReference>
<evidence type="ECO:0000256" key="1">
    <source>
        <dbReference type="ARBA" id="ARBA00012513"/>
    </source>
</evidence>
<accession>A0A9X3XAP6</accession>
<organism evidence="10 11">
    <name type="scientific">Polyangium jinanense</name>
    <dbReference type="NCBI Taxonomy" id="2829994"/>
    <lineage>
        <taxon>Bacteria</taxon>
        <taxon>Pseudomonadati</taxon>
        <taxon>Myxococcota</taxon>
        <taxon>Polyangia</taxon>
        <taxon>Polyangiales</taxon>
        <taxon>Polyangiaceae</taxon>
        <taxon>Polyangium</taxon>
    </lineage>
</organism>
<dbReference type="AlphaFoldDB" id="A0A9X3XAP6"/>
<sequence length="594" mass="63454">MPKSPSIPAPPPVIQIEEETLDADLAMLARSQIEIDTGARRSRISVPDGEAPRKRLSSNPDEPQPNSRRSFEDLLPASRRGEQDPDIPPPAHVDAERPPGSKDPYIGTTFDHRYKIEKLLGEGGMGFVYLARHKVIDKKVAVKVLRSDMARDREILERFLQEARAASSIGNPHIIDISDFGDLPDGSTYFVMEFLDGKSLIQLNEDKAKRLEPDLIAKIAIQMANGLAAAHERGIIHRDLKPENIFIIQRGIDKEFVKILDFGIAKVATSGDNKLTRAGAVFGTPHYMSPEQAAGAPLDHRTDIYSLGIMLYEMVSGQLPFVADNFMGILSQHMYQPPTPLAKLGLDPPCPADLEAIIFKCLSKVPDDRYPDMAALAHDLQRFQQGHVPEAVAEMASRPDGLSASVPDGVAEKTKKSPWLRFVAVGAAVMGATLGTVLILLSGPAQKTDPGAVTAQSATAPPAPTATSAAKKIVLVDVDPRDANASTTYGGKLLTFPANFEVEPGKPVSFEVKAKGYDSQTITLDGSQDKQTVKLAATAGTTPATTDAGTARPLTTKAGAHVGGPLPTSKKGSSSGGNSGGDVVDPYHGGTNKP</sequence>
<protein>
    <recommendedName>
        <fullName evidence="1">non-specific serine/threonine protein kinase</fullName>
        <ecNumber evidence="1">2.7.11.1</ecNumber>
    </recommendedName>
</protein>
<keyword evidence="4 7" id="KW-0547">Nucleotide-binding</keyword>
<dbReference type="Proteomes" id="UP001151081">
    <property type="component" value="Unassembled WGS sequence"/>
</dbReference>
<evidence type="ECO:0000256" key="3">
    <source>
        <dbReference type="ARBA" id="ARBA00022679"/>
    </source>
</evidence>
<dbReference type="InterPro" id="IPR011009">
    <property type="entry name" value="Kinase-like_dom_sf"/>
</dbReference>
<proteinExistence type="predicted"/>
<keyword evidence="3" id="KW-0808">Transferase</keyword>
<keyword evidence="11" id="KW-1185">Reference proteome</keyword>
<dbReference type="EMBL" id="JAGTJJ010000020">
    <property type="protein sequence ID" value="MDC3984361.1"/>
    <property type="molecule type" value="Genomic_DNA"/>
</dbReference>
<evidence type="ECO:0000313" key="10">
    <source>
        <dbReference type="EMBL" id="MDC3984361.1"/>
    </source>
</evidence>
<evidence type="ECO:0000256" key="2">
    <source>
        <dbReference type="ARBA" id="ARBA00022527"/>
    </source>
</evidence>